<protein>
    <submittedName>
        <fullName evidence="2">Adenosylhomocysteine nucleosidase</fullName>
    </submittedName>
</protein>
<dbReference type="Proteomes" id="UP000199518">
    <property type="component" value="Unassembled WGS sequence"/>
</dbReference>
<dbReference type="EMBL" id="FOQD01000011">
    <property type="protein sequence ID" value="SFI63315.1"/>
    <property type="molecule type" value="Genomic_DNA"/>
</dbReference>
<name>A0A1I3JTN8_9PLAN</name>
<accession>A0A1I3JTN8</accession>
<dbReference type="GO" id="GO:0005829">
    <property type="term" value="C:cytosol"/>
    <property type="evidence" value="ECO:0007669"/>
    <property type="project" value="TreeGrafter"/>
</dbReference>
<dbReference type="InterPro" id="IPR035994">
    <property type="entry name" value="Nucleoside_phosphorylase_sf"/>
</dbReference>
<dbReference type="Gene3D" id="3.40.50.1580">
    <property type="entry name" value="Nucleoside phosphorylase domain"/>
    <property type="match status" value="1"/>
</dbReference>
<dbReference type="GO" id="GO:0009116">
    <property type="term" value="P:nucleoside metabolic process"/>
    <property type="evidence" value="ECO:0007669"/>
    <property type="project" value="InterPro"/>
</dbReference>
<dbReference type="PANTHER" id="PTHR46832">
    <property type="entry name" value="5'-METHYLTHIOADENOSINE/S-ADENOSYLHOMOCYSTEINE NUCLEOSIDASE"/>
    <property type="match status" value="1"/>
</dbReference>
<dbReference type="GO" id="GO:0008930">
    <property type="term" value="F:methylthioadenosine nucleosidase activity"/>
    <property type="evidence" value="ECO:0007669"/>
    <property type="project" value="TreeGrafter"/>
</dbReference>
<dbReference type="PANTHER" id="PTHR46832:SF1">
    <property type="entry name" value="5'-METHYLTHIOADENOSINE_S-ADENOSYLHOMOCYSTEINE NUCLEOSIDASE"/>
    <property type="match status" value="1"/>
</dbReference>
<dbReference type="SUPFAM" id="SSF53167">
    <property type="entry name" value="Purine and uridine phosphorylases"/>
    <property type="match status" value="1"/>
</dbReference>
<dbReference type="Pfam" id="PF01048">
    <property type="entry name" value="PNP_UDP_1"/>
    <property type="match status" value="1"/>
</dbReference>
<reference evidence="3" key="1">
    <citation type="submission" date="2016-10" db="EMBL/GenBank/DDBJ databases">
        <authorList>
            <person name="Varghese N."/>
            <person name="Submissions S."/>
        </authorList>
    </citation>
    <scope>NUCLEOTIDE SEQUENCE [LARGE SCALE GENOMIC DNA]</scope>
    <source>
        <strain evidence="3">DSM 26348</strain>
    </source>
</reference>
<dbReference type="AlphaFoldDB" id="A0A1I3JTN8"/>
<evidence type="ECO:0000313" key="2">
    <source>
        <dbReference type="EMBL" id="SFI63315.1"/>
    </source>
</evidence>
<sequence length="261" mass="27773">MTTKPAAATSDSKETTPVEPVIGIVCALHIEVAPFLSAIEQLRTQSGNGFRFRGCRWDGNQICVVEGGTGLARARQATQALIDAFQPPYILSVGFSGALLPQLKRGDIVMADGVTNGDGTQRLAIDLRMTPDPLRGLHVGHICATDHIVRHVEEKQALALKTGAIAVDMESLGVAQVCRDRGTRFMAIRAISDDLSGDLPPEVLAVLGPKGTVRAGALLGSILKRPGCVKDFLSLREHAQLAAQRLGTFLPGVIEQLSVKK</sequence>
<evidence type="ECO:0000259" key="1">
    <source>
        <dbReference type="Pfam" id="PF01048"/>
    </source>
</evidence>
<dbReference type="CDD" id="cd17877">
    <property type="entry name" value="NP_MTAN-like"/>
    <property type="match status" value="1"/>
</dbReference>
<keyword evidence="3" id="KW-1185">Reference proteome</keyword>
<dbReference type="RefSeq" id="WP_092051413.1">
    <property type="nucleotide sequence ID" value="NZ_FOQD01000011.1"/>
</dbReference>
<dbReference type="InterPro" id="IPR000845">
    <property type="entry name" value="Nucleoside_phosphorylase_d"/>
</dbReference>
<dbReference type="GO" id="GO:0008782">
    <property type="term" value="F:adenosylhomocysteine nucleosidase activity"/>
    <property type="evidence" value="ECO:0007669"/>
    <property type="project" value="TreeGrafter"/>
</dbReference>
<proteinExistence type="predicted"/>
<evidence type="ECO:0000313" key="3">
    <source>
        <dbReference type="Proteomes" id="UP000199518"/>
    </source>
</evidence>
<dbReference type="OrthoDB" id="261107at2"/>
<dbReference type="GO" id="GO:0019284">
    <property type="term" value="P:L-methionine salvage from S-adenosylmethionine"/>
    <property type="evidence" value="ECO:0007669"/>
    <property type="project" value="TreeGrafter"/>
</dbReference>
<feature type="domain" description="Nucleoside phosphorylase" evidence="1">
    <location>
        <begin position="22"/>
        <end position="197"/>
    </location>
</feature>
<organism evidence="2 3">
    <name type="scientific">Planctomicrobium piriforme</name>
    <dbReference type="NCBI Taxonomy" id="1576369"/>
    <lineage>
        <taxon>Bacteria</taxon>
        <taxon>Pseudomonadati</taxon>
        <taxon>Planctomycetota</taxon>
        <taxon>Planctomycetia</taxon>
        <taxon>Planctomycetales</taxon>
        <taxon>Planctomycetaceae</taxon>
        <taxon>Planctomicrobium</taxon>
    </lineage>
</organism>
<dbReference type="STRING" id="1576369.SAMN05421753_1111"/>
<gene>
    <name evidence="2" type="ORF">SAMN05421753_1111</name>
</gene>